<name>A0A183P7T0_9TREM</name>
<reference evidence="1 2" key="1">
    <citation type="submission" date="2018-11" db="EMBL/GenBank/DDBJ databases">
        <authorList>
            <consortium name="Pathogen Informatics"/>
        </authorList>
    </citation>
    <scope>NUCLEOTIDE SEQUENCE [LARGE SCALE GENOMIC DNA]</scope>
    <source>
        <strain>Denwood</strain>
        <strain evidence="2">Zambia</strain>
    </source>
</reference>
<dbReference type="STRING" id="31246.A0A183P7T0"/>
<organism evidence="1 2">
    <name type="scientific">Schistosoma mattheei</name>
    <dbReference type="NCBI Taxonomy" id="31246"/>
    <lineage>
        <taxon>Eukaryota</taxon>
        <taxon>Metazoa</taxon>
        <taxon>Spiralia</taxon>
        <taxon>Lophotrochozoa</taxon>
        <taxon>Platyhelminthes</taxon>
        <taxon>Trematoda</taxon>
        <taxon>Digenea</taxon>
        <taxon>Strigeidida</taxon>
        <taxon>Schistosomatoidea</taxon>
        <taxon>Schistosomatidae</taxon>
        <taxon>Schistosoma</taxon>
    </lineage>
</organism>
<evidence type="ECO:0000313" key="2">
    <source>
        <dbReference type="Proteomes" id="UP000269396"/>
    </source>
</evidence>
<dbReference type="AlphaFoldDB" id="A0A183P7T0"/>
<gene>
    <name evidence="1" type="ORF">SMTD_LOCUS10416</name>
</gene>
<accession>A0A183P7T0</accession>
<keyword evidence="2" id="KW-1185">Reference proteome</keyword>
<dbReference type="Proteomes" id="UP000269396">
    <property type="component" value="Unassembled WGS sequence"/>
</dbReference>
<dbReference type="EMBL" id="UZAL01030550">
    <property type="protein sequence ID" value="VDP54373.1"/>
    <property type="molecule type" value="Genomic_DNA"/>
</dbReference>
<evidence type="ECO:0000313" key="1">
    <source>
        <dbReference type="EMBL" id="VDP54373.1"/>
    </source>
</evidence>
<proteinExistence type="predicted"/>
<protein>
    <submittedName>
        <fullName evidence="1">Uncharacterized protein</fullName>
    </submittedName>
</protein>
<sequence>MLLYSGHEDANAPHTKGFALMLFKEARKALAEWKSHGSRIIKSSFKTKKKGITMNVIKCHPPTDDCNDDTKSRFYERMESIVEM</sequence>